<dbReference type="Proteomes" id="UP000663829">
    <property type="component" value="Unassembled WGS sequence"/>
</dbReference>
<accession>A0A814YNQ0</accession>
<evidence type="ECO:0000313" key="4">
    <source>
        <dbReference type="Proteomes" id="UP000663829"/>
    </source>
</evidence>
<proteinExistence type="predicted"/>
<evidence type="ECO:0000313" key="3">
    <source>
        <dbReference type="EMBL" id="CAF3995383.1"/>
    </source>
</evidence>
<feature type="compositionally biased region" description="Acidic residues" evidence="1">
    <location>
        <begin position="20"/>
        <end position="31"/>
    </location>
</feature>
<feature type="non-terminal residue" evidence="2">
    <location>
        <position position="1"/>
    </location>
</feature>
<gene>
    <name evidence="2" type="ORF">GPM918_LOCUS25261</name>
    <name evidence="3" type="ORF">SRO942_LOCUS25263</name>
</gene>
<keyword evidence="4" id="KW-1185">Reference proteome</keyword>
<dbReference type="PANTHER" id="PTHR33845:SF1">
    <property type="entry name" value="C2H2-TYPE DOMAIN-CONTAINING PROTEIN"/>
    <property type="match status" value="1"/>
</dbReference>
<dbReference type="EMBL" id="CAJNOQ010009742">
    <property type="protein sequence ID" value="CAF1232847.1"/>
    <property type="molecule type" value="Genomic_DNA"/>
</dbReference>
<dbReference type="AlphaFoldDB" id="A0A814YNQ0"/>
<comment type="caution">
    <text evidence="2">The sequence shown here is derived from an EMBL/GenBank/DDBJ whole genome shotgun (WGS) entry which is preliminary data.</text>
</comment>
<organism evidence="2 4">
    <name type="scientific">Didymodactylos carnosus</name>
    <dbReference type="NCBI Taxonomy" id="1234261"/>
    <lineage>
        <taxon>Eukaryota</taxon>
        <taxon>Metazoa</taxon>
        <taxon>Spiralia</taxon>
        <taxon>Gnathifera</taxon>
        <taxon>Rotifera</taxon>
        <taxon>Eurotatoria</taxon>
        <taxon>Bdelloidea</taxon>
        <taxon>Philodinida</taxon>
        <taxon>Philodinidae</taxon>
        <taxon>Didymodactylos</taxon>
    </lineage>
</organism>
<feature type="region of interest" description="Disordered" evidence="1">
    <location>
        <begin position="1"/>
        <end position="46"/>
    </location>
</feature>
<sequence>VVVKKEEGANDSVPKGGSSFDDEDNDIDSSEQEEKRSLEKRYSNPQAGKSACDRYAAVIKGNIRRYLNGKHNVTNAAEFVEACHSYNGVKGVQAFECHLLRSEKESTATFPKITSVNNFRFEKNGIRVHRTWKVGGGKLIPWKDLKWTNILDELVFRTINTTSHIWVYRAKRETKKESAKAISSVTKCLLSANVLIDGP</sequence>
<feature type="compositionally biased region" description="Basic and acidic residues" evidence="1">
    <location>
        <begin position="32"/>
        <end position="42"/>
    </location>
</feature>
<dbReference type="EMBL" id="CAJOBC010009745">
    <property type="protein sequence ID" value="CAF3995383.1"/>
    <property type="molecule type" value="Genomic_DNA"/>
</dbReference>
<reference evidence="2" key="1">
    <citation type="submission" date="2021-02" db="EMBL/GenBank/DDBJ databases">
        <authorList>
            <person name="Nowell W R."/>
        </authorList>
    </citation>
    <scope>NUCLEOTIDE SEQUENCE</scope>
</reference>
<evidence type="ECO:0000256" key="1">
    <source>
        <dbReference type="SAM" id="MobiDB-lite"/>
    </source>
</evidence>
<dbReference type="Proteomes" id="UP000681722">
    <property type="component" value="Unassembled WGS sequence"/>
</dbReference>
<protein>
    <submittedName>
        <fullName evidence="2">Uncharacterized protein</fullName>
    </submittedName>
</protein>
<dbReference type="OrthoDB" id="10066001at2759"/>
<dbReference type="PANTHER" id="PTHR33845">
    <property type="entry name" value="C2H2-TYPE DOMAIN-CONTAINING PROTEIN"/>
    <property type="match status" value="1"/>
</dbReference>
<name>A0A814YNQ0_9BILA</name>
<evidence type="ECO:0000313" key="2">
    <source>
        <dbReference type="EMBL" id="CAF1232847.1"/>
    </source>
</evidence>